<keyword evidence="8" id="KW-1185">Reference proteome</keyword>
<evidence type="ECO:0000256" key="4">
    <source>
        <dbReference type="ARBA" id="ARBA00022840"/>
    </source>
</evidence>
<keyword evidence="1" id="KW-0547">Nucleotide-binding</keyword>
<dbReference type="Pfam" id="PF13087">
    <property type="entry name" value="AAA_12"/>
    <property type="match status" value="1"/>
</dbReference>
<protein>
    <recommendedName>
        <fullName evidence="6">DNA2/NAM7 helicase-like C-terminal domain-containing protein</fullName>
    </recommendedName>
</protein>
<evidence type="ECO:0000313" key="8">
    <source>
        <dbReference type="Proteomes" id="UP000000226"/>
    </source>
</evidence>
<evidence type="ECO:0000256" key="1">
    <source>
        <dbReference type="ARBA" id="ARBA00022741"/>
    </source>
</evidence>
<dbReference type="SUPFAM" id="SSF52540">
    <property type="entry name" value="P-loop containing nucleoside triphosphate hydrolases"/>
    <property type="match status" value="2"/>
</dbReference>
<sequence length="341" mass="38377">MAKPLDYLWVIVKHILWYFKGPFVPWTTFSGPPGTGKTQTILGILSTILHATPTRVHSKTYELRQGPQLPTQEKQRHWGLASPGLSSVNPRDSLMPKDGDKGFTQLLKMNYCKYRVGVLVCTPSNSAFDEIVLRIRSFPSREFYRDSLQDGDELKSRTIRAWHDYHCFGPFRFFDIHEGKEARPSGSGSWINVEEVDFVLFLLVNQVAILSPYSQQVKLFQKRFEETFGMSAEKVVDICTVDGCQDIAILSCVWASKDKGIGFVEDIRRLNVGITRAKSGVLVLCGWIGDESLSSIQTKVAEPSQVIGPDTVDNDVQPNNAATFDDQAQAEDNDEMMTTWT</sequence>
<dbReference type="PANTHER" id="PTHR10887">
    <property type="entry name" value="DNA2/NAM7 HELICASE FAMILY"/>
    <property type="match status" value="1"/>
</dbReference>
<dbReference type="GO" id="GO:0004386">
    <property type="term" value="F:helicase activity"/>
    <property type="evidence" value="ECO:0007669"/>
    <property type="project" value="UniProtKB-KW"/>
</dbReference>
<dbReference type="PANTHER" id="PTHR10887:SF538">
    <property type="entry name" value="HELICASE MAGATAMA 3-RELATED"/>
    <property type="match status" value="1"/>
</dbReference>
<reference evidence="8" key="1">
    <citation type="journal article" date="2014" name="Nat. Genet.">
        <title>A reference genome for common bean and genome-wide analysis of dual domestications.</title>
        <authorList>
            <person name="Schmutz J."/>
            <person name="McClean P.E."/>
            <person name="Mamidi S."/>
            <person name="Wu G.A."/>
            <person name="Cannon S.B."/>
            <person name="Grimwood J."/>
            <person name="Jenkins J."/>
            <person name="Shu S."/>
            <person name="Song Q."/>
            <person name="Chavarro C."/>
            <person name="Torres-Torres M."/>
            <person name="Geffroy V."/>
            <person name="Moghaddam S.M."/>
            <person name="Gao D."/>
            <person name="Abernathy B."/>
            <person name="Barry K."/>
            <person name="Blair M."/>
            <person name="Brick M.A."/>
            <person name="Chovatia M."/>
            <person name="Gepts P."/>
            <person name="Goodstein D.M."/>
            <person name="Gonzales M."/>
            <person name="Hellsten U."/>
            <person name="Hyten D.L."/>
            <person name="Jia G."/>
            <person name="Kelly J.D."/>
            <person name="Kudrna D."/>
            <person name="Lee R."/>
            <person name="Richard M.M."/>
            <person name="Miklas P.N."/>
            <person name="Osorno J.M."/>
            <person name="Rodrigues J."/>
            <person name="Thareau V."/>
            <person name="Urrea C.A."/>
            <person name="Wang M."/>
            <person name="Yu Y."/>
            <person name="Zhang M."/>
            <person name="Wing R.A."/>
            <person name="Cregan P.B."/>
            <person name="Rokhsar D.S."/>
            <person name="Jackson S.A."/>
        </authorList>
    </citation>
    <scope>NUCLEOTIDE SEQUENCE [LARGE SCALE GENOMIC DNA]</scope>
    <source>
        <strain evidence="8">cv. G19833</strain>
    </source>
</reference>
<evidence type="ECO:0000259" key="6">
    <source>
        <dbReference type="Pfam" id="PF13087"/>
    </source>
</evidence>
<keyword evidence="4" id="KW-0067">ATP-binding</keyword>
<name>V7CP54_PHAVU</name>
<evidence type="ECO:0000256" key="5">
    <source>
        <dbReference type="SAM" id="MobiDB-lite"/>
    </source>
</evidence>
<evidence type="ECO:0000313" key="7">
    <source>
        <dbReference type="EMBL" id="ESW31030.1"/>
    </source>
</evidence>
<dbReference type="CDD" id="cd18808">
    <property type="entry name" value="SF1_C_Upf1"/>
    <property type="match status" value="1"/>
</dbReference>
<accession>V7CP54</accession>
<evidence type="ECO:0000256" key="3">
    <source>
        <dbReference type="ARBA" id="ARBA00022806"/>
    </source>
</evidence>
<dbReference type="Gramene" id="ESW31030">
    <property type="protein sequence ID" value="ESW31030"/>
    <property type="gene ID" value="PHAVU_002G203200g"/>
</dbReference>
<dbReference type="InterPro" id="IPR041679">
    <property type="entry name" value="DNA2/NAM7-like_C"/>
</dbReference>
<dbReference type="Proteomes" id="UP000000226">
    <property type="component" value="Chromosome 2"/>
</dbReference>
<dbReference type="InterPro" id="IPR047187">
    <property type="entry name" value="SF1_C_Upf1"/>
</dbReference>
<gene>
    <name evidence="7" type="ORF">PHAVU_002G203200g</name>
</gene>
<dbReference type="GO" id="GO:0016787">
    <property type="term" value="F:hydrolase activity"/>
    <property type="evidence" value="ECO:0007669"/>
    <property type="project" value="UniProtKB-KW"/>
</dbReference>
<feature type="region of interest" description="Disordered" evidence="5">
    <location>
        <begin position="311"/>
        <end position="341"/>
    </location>
</feature>
<dbReference type="OrthoDB" id="6513042at2759"/>
<evidence type="ECO:0000256" key="2">
    <source>
        <dbReference type="ARBA" id="ARBA00022801"/>
    </source>
</evidence>
<dbReference type="GO" id="GO:0005694">
    <property type="term" value="C:chromosome"/>
    <property type="evidence" value="ECO:0007669"/>
    <property type="project" value="UniProtKB-ARBA"/>
</dbReference>
<dbReference type="GO" id="GO:0005524">
    <property type="term" value="F:ATP binding"/>
    <property type="evidence" value="ECO:0007669"/>
    <property type="project" value="UniProtKB-KW"/>
</dbReference>
<dbReference type="Gene3D" id="3.40.50.300">
    <property type="entry name" value="P-loop containing nucleotide triphosphate hydrolases"/>
    <property type="match status" value="1"/>
</dbReference>
<keyword evidence="2" id="KW-0378">Hydrolase</keyword>
<dbReference type="FunFam" id="3.40.50.300:FF:000326">
    <property type="entry name" value="P-loop containing nucleoside triphosphate hydrolase"/>
    <property type="match status" value="1"/>
</dbReference>
<dbReference type="InterPro" id="IPR045055">
    <property type="entry name" value="DNA2/NAM7-like"/>
</dbReference>
<dbReference type="AlphaFoldDB" id="V7CP54"/>
<dbReference type="EMBL" id="CM002289">
    <property type="protein sequence ID" value="ESW31030.1"/>
    <property type="molecule type" value="Genomic_DNA"/>
</dbReference>
<organism evidence="7 8">
    <name type="scientific">Phaseolus vulgaris</name>
    <name type="common">Kidney bean</name>
    <name type="synonym">French bean</name>
    <dbReference type="NCBI Taxonomy" id="3885"/>
    <lineage>
        <taxon>Eukaryota</taxon>
        <taxon>Viridiplantae</taxon>
        <taxon>Streptophyta</taxon>
        <taxon>Embryophyta</taxon>
        <taxon>Tracheophyta</taxon>
        <taxon>Spermatophyta</taxon>
        <taxon>Magnoliopsida</taxon>
        <taxon>eudicotyledons</taxon>
        <taxon>Gunneridae</taxon>
        <taxon>Pentapetalae</taxon>
        <taxon>rosids</taxon>
        <taxon>fabids</taxon>
        <taxon>Fabales</taxon>
        <taxon>Fabaceae</taxon>
        <taxon>Papilionoideae</taxon>
        <taxon>50 kb inversion clade</taxon>
        <taxon>NPAAA clade</taxon>
        <taxon>indigoferoid/millettioid clade</taxon>
        <taxon>Phaseoleae</taxon>
        <taxon>Phaseolus</taxon>
    </lineage>
</organism>
<feature type="domain" description="DNA2/NAM7 helicase-like C-terminal" evidence="6">
    <location>
        <begin position="134"/>
        <end position="285"/>
    </location>
</feature>
<dbReference type="InterPro" id="IPR027417">
    <property type="entry name" value="P-loop_NTPase"/>
</dbReference>
<proteinExistence type="predicted"/>
<dbReference type="eggNOG" id="KOG1801">
    <property type="taxonomic scope" value="Eukaryota"/>
</dbReference>
<keyword evidence="3" id="KW-0347">Helicase</keyword>